<gene>
    <name evidence="4" type="ORF">VSQ78_17020</name>
</gene>
<evidence type="ECO:0000259" key="3">
    <source>
        <dbReference type="Pfam" id="PF19365"/>
    </source>
</evidence>
<feature type="compositionally biased region" description="Basic and acidic residues" evidence="1">
    <location>
        <begin position="230"/>
        <end position="240"/>
    </location>
</feature>
<evidence type="ECO:0000256" key="2">
    <source>
        <dbReference type="SAM" id="Phobius"/>
    </source>
</evidence>
<evidence type="ECO:0000313" key="5">
    <source>
        <dbReference type="Proteomes" id="UP001585053"/>
    </source>
</evidence>
<proteinExistence type="predicted"/>
<protein>
    <submittedName>
        <fullName evidence="4">DUF5941 domain-containing protein</fullName>
    </submittedName>
</protein>
<evidence type="ECO:0000256" key="1">
    <source>
        <dbReference type="SAM" id="MobiDB-lite"/>
    </source>
</evidence>
<comment type="caution">
    <text evidence="4">The sequence shown here is derived from an EMBL/GenBank/DDBJ whole genome shotgun (WGS) entry which is preliminary data.</text>
</comment>
<feature type="transmembrane region" description="Helical" evidence="2">
    <location>
        <begin position="175"/>
        <end position="203"/>
    </location>
</feature>
<feature type="region of interest" description="Disordered" evidence="1">
    <location>
        <begin position="217"/>
        <end position="252"/>
    </location>
</feature>
<dbReference type="Proteomes" id="UP001585053">
    <property type="component" value="Unassembled WGS sequence"/>
</dbReference>
<keyword evidence="2" id="KW-0472">Membrane</keyword>
<feature type="compositionally biased region" description="Polar residues" evidence="1">
    <location>
        <begin position="243"/>
        <end position="252"/>
    </location>
</feature>
<dbReference type="InterPro" id="IPR045985">
    <property type="entry name" value="DUF5941"/>
</dbReference>
<evidence type="ECO:0000313" key="4">
    <source>
        <dbReference type="EMBL" id="MFB8769411.1"/>
    </source>
</evidence>
<dbReference type="Pfam" id="PF19365">
    <property type="entry name" value="DUF5941"/>
    <property type="match status" value="1"/>
</dbReference>
<accession>A0ABV5DXZ1</accession>
<feature type="transmembrane region" description="Helical" evidence="2">
    <location>
        <begin position="81"/>
        <end position="99"/>
    </location>
</feature>
<feature type="transmembrane region" description="Helical" evidence="2">
    <location>
        <begin position="119"/>
        <end position="144"/>
    </location>
</feature>
<keyword evidence="2" id="KW-1133">Transmembrane helix</keyword>
<name>A0ABV5DXZ1_9ACTN</name>
<keyword evidence="2" id="KW-0812">Transmembrane</keyword>
<keyword evidence="5" id="KW-1185">Reference proteome</keyword>
<sequence length="252" mass="26032">MNGRPVNGFGAEEGVNGHDVPRTRERLVPAIPDLRHLRDDGHIARLWGRVAPGIAPPLLTAVAGALVVAVLLAADRGQLTGITLFAPVAALLLSGAASGHPHDGRFDLFVPPVLRVTEYGYLAVLGSASGVPGPMVFVLLVTIVCHHRDDVARPAVGVDRPLGVRHAALGWDGRMLVIAVGGAFSALTAAYGILAGYLVVLMVRECVRTWSATPVSDVRTRPATPGGADPGDRSIPHDGDGGQSASGTNGEA</sequence>
<feature type="transmembrane region" description="Helical" evidence="2">
    <location>
        <begin position="54"/>
        <end position="74"/>
    </location>
</feature>
<dbReference type="RefSeq" id="WP_357225990.1">
    <property type="nucleotide sequence ID" value="NZ_JAYMRS010000006.1"/>
</dbReference>
<organism evidence="4 5">
    <name type="scientific">Nocardiopsis alba</name>
    <dbReference type="NCBI Taxonomy" id="53437"/>
    <lineage>
        <taxon>Bacteria</taxon>
        <taxon>Bacillati</taxon>
        <taxon>Actinomycetota</taxon>
        <taxon>Actinomycetes</taxon>
        <taxon>Streptosporangiales</taxon>
        <taxon>Nocardiopsidaceae</taxon>
        <taxon>Nocardiopsis</taxon>
    </lineage>
</organism>
<dbReference type="EMBL" id="JAYMRS010000006">
    <property type="protein sequence ID" value="MFB8769411.1"/>
    <property type="molecule type" value="Genomic_DNA"/>
</dbReference>
<reference evidence="4 5" key="1">
    <citation type="submission" date="2024-01" db="EMBL/GenBank/DDBJ databases">
        <title>Genome mining of biosynthetic gene clusters to explore secondary metabolites of Streptomyces sp.</title>
        <authorList>
            <person name="Baig A."/>
            <person name="Ajitkumar Shintre N."/>
            <person name="Kumar H."/>
            <person name="Anbarasu A."/>
            <person name="Ramaiah S."/>
        </authorList>
    </citation>
    <scope>NUCLEOTIDE SEQUENCE [LARGE SCALE GENOMIC DNA]</scope>
    <source>
        <strain evidence="4 5">A01</strain>
    </source>
</reference>
<feature type="domain" description="DUF5941" evidence="3">
    <location>
        <begin position="33"/>
        <end position="217"/>
    </location>
</feature>